<feature type="compositionally biased region" description="Polar residues" evidence="2">
    <location>
        <begin position="2762"/>
        <end position="2773"/>
    </location>
</feature>
<feature type="compositionally biased region" description="Basic and acidic residues" evidence="2">
    <location>
        <begin position="1247"/>
        <end position="1272"/>
    </location>
</feature>
<reference evidence="4" key="1">
    <citation type="submission" date="2021-10" db="EMBL/GenBank/DDBJ databases">
        <title>Tropical sea cucumber genome reveals ecological adaptation and Cuvierian tubules defense mechanism.</title>
        <authorList>
            <person name="Chen T."/>
        </authorList>
    </citation>
    <scope>NUCLEOTIDE SEQUENCE</scope>
    <source>
        <strain evidence="4">Nanhai2018</strain>
        <tissue evidence="4">Muscle</tissue>
    </source>
</reference>
<feature type="compositionally biased region" description="Basic and acidic residues" evidence="2">
    <location>
        <begin position="941"/>
        <end position="959"/>
    </location>
</feature>
<feature type="compositionally biased region" description="Basic and acidic residues" evidence="2">
    <location>
        <begin position="791"/>
        <end position="840"/>
    </location>
</feature>
<feature type="compositionally biased region" description="Basic and acidic residues" evidence="2">
    <location>
        <begin position="2959"/>
        <end position="2986"/>
    </location>
</feature>
<feature type="compositionally biased region" description="Polar residues" evidence="2">
    <location>
        <begin position="731"/>
        <end position="744"/>
    </location>
</feature>
<feature type="compositionally biased region" description="Basic and acidic residues" evidence="2">
    <location>
        <begin position="2074"/>
        <end position="2084"/>
    </location>
</feature>
<sequence length="2986" mass="328371">MSDRQGTVNKGKDGKQKFSSLNLYDTYKGKSVEPQRTTLSHGKGLQSLGKVGTVRRMPPPAHLPSLRSEHQGNDPNVALVPSSGQGWGGNEGGDISAVHRLGTLSRFYPFGRNSEAEAAPPPTSAPQTVQTNREEQQKSWVPPAPDAAPRMNPQPTRQKNPMDREFPTLGAGDQPQDAPSEGRETAPPEPQYGPGPSLRPQNVASWREGGGSLGNKSGGQPSEGEGGPGPDKGEKAAAMVPSGMPPPMPPNSMNGAPMRGPMIPPYGMMPHYMYRGFPPGGPRPPPGGPPPQGPFPPGRPFPGMPIGAPGPRFPMRPDARLQQPGPGRGPMGPSGPPGQHKPPDHPNDEGKHPRIVDEEHLKEMDSLINSDEGWAGMQDEVDYSERLVFSDEEDDRPSNDFTENKRKRGEAKAEEDKNEREEKPKETEGQRSSYESSQQQEDEDRADRKQVAGPDPRQEGMIQDMRPLPMMGRGMPPPMGHMPMHMDQQNWNRGHMPPFDPTRGPMPHPGQYPPRMPPRHFQRGPPPPGHMVPPPHHMGVPPGGPQGPPPGPPLSPSQGKETPEPPIDKEDNNWRQRRQVQSNEMAEAIERARQRRAEQEMKAEEERKKGATNLLMQLEQKMALRAGEDKSEAVKDEEDAPVRDWEERLERPPSREDLKRRERTESGSSDGSRQGREGRGPSSFGRQNSRNLPPRFLKQQEQARRQQYPTQESVRPFHSQSRTFERDVNRPSRTGSVGASSSGQEALPGPAGGQRVIIRKRENSEASSDGQERSRKMSDNDSQHSGGSSKEVSRSNSRDESQRVKSWDSRESPSVEQQMEEKEKTVKVIERLPKEQRESRAIGQSLQNKSEETTIAAKEMEEPPEDRPKEETVVAIPPEEKEVQEVKEEVREEISVKDVSHREEKVTQPKEVVIPQTSTEEEQSTTEAVELNEEVPVKQSRPPERAKRRVESVKMRDLSQSKGSPMPSSNEARKMNLKEDAKQEKPVKPSSPWKTLDQSSTKEENADQPQMDHVVQKDIQEDSQKDVPAKEEKQSVSVEKDQKEEVHQKAETEGKEPVSGERTRERITRYQSSRRDESDRRRGDSSRRRGMDRSVRGRSEGGPPYRRERGNRYGPGSTRPPRGSLRGTSLRGRGRGRGTRAYGSMQKYRNEEDWDTSSDEDSESLNQKENRKVEENRRNQTDSQSEEKDKENTTTAEAVTGENEDVSESKPHQNKVDSKPAYERQGNDRRDNRRSEPRPRRGSSRSDYYRSRNKEDRYEEEKDMQPRGEPSRRGRGAFSSGFRGRGRGPSSRGGRHSRESYYSGRDDRRGSRRDEGSMVKPSVWNNSEADETNERSTPDDEMQKETKPSDVDGDEGPGVRRTRSTGSYSDSMDRRGRGSRGSRFANSRQPQRQRTPRPEKPPRFQKVSGRGRGRGSSRFGEGRSESYGRGRNRDGNAGSSLSSGERTPPKPGRPALTKQSSSDHNNEEWETASESSDFNERRTGEETKVNNADDVKPTGTEQDGGKALSNGPKFYEKGRPESGSRDSRSSHRDDRKSRQGPSRSGPGRPAGRASNDDRRAGKMKYDDKRNATLDGKAKKDGKVFRMDQVHLANPGSVQDALNKPSLKKPLVGNHGKPTPIALFEAKEKERARAEQEKRKELLESYDLNDIAGVVMVDNIPEVIKEDPEDLLTPGEGFQEVKSKRAQRQEAERRRLDTTVIDAFQKPKLGTSMKPRHSSKLPPRLNKPANGVTSSGPVASTTQESSVLNRAPGSRPSNPVTQQQGTTTTTLSQSANVSMNNNVFGTYSSGPPPPPVSNAWDKPLTLPHQNQPLTTTTTQPPVTAMSVVTASAKGSPGKPETGSNDQHDSGIELNSDHHASNPPSQRSSPSGESKHTNKMIADTIVSNPQPTAGITMTSQTDWSAGVGAAPLGAIPLSKALKTDPPPSNRERLMKEEVQVSASQEMNTVPMSSVSNPSPGSLSHPIDNPGNSQRPMGAADDQLLSISIEQTKHYWDDYVSSVAPSTATSHAQIGFSSASSGPGPQPVEHQMDNSSEMTSELEPMKDMTSRPLTQDTMASLLASNGESEITFGTFGAEKDLPPKEEPTSQPSSTAFEMLNTNTNNELVEPQAESNLNTFMTPGFVEQSEPSDMFNPKEIDSYENPTKEEDLNQNRDNVALFDNPMGKMQSPIIQPFPQKPSAMRYQPVVIAAQPHQPHRPATMEAGQYSSLQLRNSEAFAYHATDMPSRLIQPAMASVPFASALADQQGIQYGFSQNTGIPQSPPMLNTQQSLPPTQTPYLPPPVTQQSFSAAFPSAYASVLSTSMSQMVPSQSYLPFGSTGPSRGDYGGAGSVLMKQSSATKTVSSIPYGSVTNMAVTGNSIYGQQRATNPVGSQSVLSGPIIASIQPGFGQPQSSFLGANPAGPSLAPAQPMSTAQRPATANLFNSFQGTPASELSTAVGNLQHLTVAPSPVHFVPPGNQGSIPQSGHHMQSYGTQNTLGKFQQRHIGVGRPEKPAMMGGPLLPYFDKKPQMSQEQSKVGSYLSLHADAKPFNPAKRPGFEQQTYLTNSRTEQMGIPATSSNVMTLNVYGDHQDPFRKSSSKDDTFMKPPQRPDMHFLEDKGPSSSQFNPVITSIDRKPLPPEFPSSATAFSSYGPATSGVFQSKSSAFSEPSSSTFSSGIPSSSGMPTPITTTPKMEPQLTFSQTPSAQPKIPLPGESTGPDVPSPRQQEEAQQPRSSQSQHSVDEKRQEESKMTQSKQEEQEKGKKESIPHPQAKDDKESPNQSHAVGSSSEHNVHKRPKSLPAPSGNSSHGRMNANNQPPLGSFRVRPGGPQFPRHMMPHQGMMNHPHHLGPMMRFPAPSGGLNPQTMRYRAPSHPPPQMAPSSSAPSHPGTKSKQGGGRGNTSEQPKHSENFKKSQQNNSRNGAPSRLVFPQRGDKKYIPQDTKKKYTPEEMKTKQAQERKQLLASTKAYFDQLEENDRQEKSKKAEKKDSSSTNKDEGKGKS</sequence>
<feature type="compositionally biased region" description="Acidic residues" evidence="2">
    <location>
        <begin position="1152"/>
        <end position="1163"/>
    </location>
</feature>
<feature type="compositionally biased region" description="Polar residues" evidence="2">
    <location>
        <begin position="1730"/>
        <end position="1747"/>
    </location>
</feature>
<feature type="compositionally biased region" description="Low complexity" evidence="2">
    <location>
        <begin position="1802"/>
        <end position="1822"/>
    </location>
</feature>
<feature type="region of interest" description="Disordered" evidence="2">
    <location>
        <begin position="29"/>
        <end position="94"/>
    </location>
</feature>
<feature type="compositionally biased region" description="Basic and acidic residues" evidence="2">
    <location>
        <begin position="1332"/>
        <end position="1350"/>
    </location>
</feature>
<feature type="compositionally biased region" description="Basic and acidic residues" evidence="2">
    <location>
        <begin position="1014"/>
        <end position="1111"/>
    </location>
</feature>
<feature type="compositionally biased region" description="Polar residues" evidence="2">
    <location>
        <begin position="1883"/>
        <end position="1895"/>
    </location>
</feature>
<feature type="compositionally biased region" description="Basic and acidic residues" evidence="2">
    <location>
        <begin position="396"/>
        <end position="429"/>
    </location>
</feature>
<feature type="compositionally biased region" description="Polar residues" evidence="2">
    <location>
        <begin position="705"/>
        <end position="722"/>
    </location>
</feature>
<feature type="compositionally biased region" description="Polar residues" evidence="2">
    <location>
        <begin position="1860"/>
        <end position="1870"/>
    </location>
</feature>
<evidence type="ECO:0000259" key="3">
    <source>
        <dbReference type="Pfam" id="PF07001"/>
    </source>
</evidence>
<feature type="compositionally biased region" description="Basic and acidic residues" evidence="2">
    <location>
        <begin position="626"/>
        <end position="665"/>
    </location>
</feature>
<evidence type="ECO:0000313" key="5">
    <source>
        <dbReference type="Proteomes" id="UP001152320"/>
    </source>
</evidence>
<feature type="compositionally biased region" description="Basic and acidic residues" evidence="2">
    <location>
        <begin position="2571"/>
        <end position="2601"/>
    </location>
</feature>
<feature type="region of interest" description="Disordered" evidence="2">
    <location>
        <begin position="1665"/>
        <end position="1895"/>
    </location>
</feature>
<feature type="compositionally biased region" description="Low complexity" evidence="2">
    <location>
        <begin position="2643"/>
        <end position="2674"/>
    </location>
</feature>
<feature type="compositionally biased region" description="Low complexity" evidence="2">
    <location>
        <begin position="1760"/>
        <end position="1769"/>
    </location>
</feature>
<feature type="region of interest" description="Disordered" evidence="2">
    <location>
        <begin position="2011"/>
        <end position="2051"/>
    </location>
</feature>
<dbReference type="Proteomes" id="UP001152320">
    <property type="component" value="Chromosome 7"/>
</dbReference>
<feature type="compositionally biased region" description="Basic and acidic residues" evidence="2">
    <location>
        <begin position="1420"/>
        <end position="1434"/>
    </location>
</feature>
<feature type="compositionally biased region" description="Basic and acidic residues" evidence="2">
    <location>
        <begin position="341"/>
        <end position="365"/>
    </location>
</feature>
<evidence type="ECO:0000313" key="4">
    <source>
        <dbReference type="EMBL" id="KAJ8039276.1"/>
    </source>
</evidence>
<feature type="region of interest" description="Disordered" evidence="2">
    <location>
        <begin position="1934"/>
        <end position="1980"/>
    </location>
</feature>
<protein>
    <submittedName>
        <fullName evidence="4">Protein PRRC2B</fullName>
    </submittedName>
</protein>
<feature type="compositionally biased region" description="Basic and acidic residues" evidence="2">
    <location>
        <begin position="1514"/>
        <end position="1537"/>
    </location>
</feature>
<feature type="compositionally biased region" description="Pro residues" evidence="2">
    <location>
        <begin position="279"/>
        <end position="303"/>
    </location>
</feature>
<feature type="compositionally biased region" description="Basic and acidic residues" evidence="2">
    <location>
        <begin position="971"/>
        <end position="987"/>
    </location>
</feature>
<feature type="compositionally biased region" description="Low complexity" evidence="2">
    <location>
        <begin position="1948"/>
        <end position="1961"/>
    </location>
</feature>
<feature type="compositionally biased region" description="Polar residues" evidence="2">
    <location>
        <begin position="2787"/>
        <end position="2802"/>
    </location>
</feature>
<feature type="compositionally biased region" description="Low complexity" evidence="2">
    <location>
        <begin position="1539"/>
        <end position="1553"/>
    </location>
</feature>
<dbReference type="Pfam" id="PF07001">
    <property type="entry name" value="BAT2_N"/>
    <property type="match status" value="1"/>
</dbReference>
<feature type="compositionally biased region" description="Low complexity" evidence="2">
    <location>
        <begin position="2863"/>
        <end position="2872"/>
    </location>
</feature>
<accession>A0A9Q1C7J0</accession>
<dbReference type="InterPro" id="IPR033184">
    <property type="entry name" value="PRRC2"/>
</dbReference>
<feature type="compositionally biased region" description="Low complexity" evidence="2">
    <location>
        <begin position="1276"/>
        <end position="1292"/>
    </location>
</feature>
<feature type="compositionally biased region" description="Basic and acidic residues" evidence="2">
    <location>
        <begin position="1296"/>
        <end position="1317"/>
    </location>
</feature>
<feature type="compositionally biased region" description="Basic and acidic residues" evidence="2">
    <location>
        <begin position="1478"/>
        <end position="1496"/>
    </location>
</feature>
<proteinExistence type="predicted"/>
<feature type="compositionally biased region" description="Polar residues" evidence="2">
    <location>
        <begin position="960"/>
        <end position="970"/>
    </location>
</feature>
<keyword evidence="1" id="KW-0597">Phosphoprotein</keyword>
<gene>
    <name evidence="4" type="ORF">HOLleu_16937</name>
</gene>
<feature type="compositionally biased region" description="Basic and acidic residues" evidence="2">
    <location>
        <begin position="1844"/>
        <end position="1858"/>
    </location>
</feature>
<feature type="compositionally biased region" description="Polar residues" evidence="2">
    <location>
        <begin position="2011"/>
        <end position="2020"/>
    </location>
</feature>
<feature type="compositionally biased region" description="Low complexity" evidence="2">
    <location>
        <begin position="465"/>
        <end position="474"/>
    </location>
</feature>
<feature type="compositionally biased region" description="Polar residues" evidence="2">
    <location>
        <begin position="1770"/>
        <end position="1788"/>
    </location>
</feature>
<feature type="compositionally biased region" description="Pro residues" evidence="2">
    <location>
        <begin position="498"/>
        <end position="516"/>
    </location>
</feature>
<evidence type="ECO:0000256" key="1">
    <source>
        <dbReference type="ARBA" id="ARBA00022553"/>
    </source>
</evidence>
<feature type="region of interest" description="Disordered" evidence="2">
    <location>
        <begin position="112"/>
        <end position="1581"/>
    </location>
</feature>
<name>A0A9Q1C7J0_HOLLE</name>
<feature type="compositionally biased region" description="Pro residues" evidence="2">
    <location>
        <begin position="524"/>
        <end position="555"/>
    </location>
</feature>
<feature type="region of interest" description="Disordered" evidence="2">
    <location>
        <begin position="1595"/>
        <end position="1619"/>
    </location>
</feature>
<organism evidence="4 5">
    <name type="scientific">Holothuria leucospilota</name>
    <name type="common">Black long sea cucumber</name>
    <name type="synonym">Mertensiothuria leucospilota</name>
    <dbReference type="NCBI Taxonomy" id="206669"/>
    <lineage>
        <taxon>Eukaryota</taxon>
        <taxon>Metazoa</taxon>
        <taxon>Echinodermata</taxon>
        <taxon>Eleutherozoa</taxon>
        <taxon>Echinozoa</taxon>
        <taxon>Holothuroidea</taxon>
        <taxon>Aspidochirotacea</taxon>
        <taxon>Aspidochirotida</taxon>
        <taxon>Holothuriidae</taxon>
        <taxon>Holothuria</taxon>
    </lineage>
</organism>
<dbReference type="EMBL" id="JAIZAY010000007">
    <property type="protein sequence ID" value="KAJ8039276.1"/>
    <property type="molecule type" value="Genomic_DNA"/>
</dbReference>
<feature type="compositionally biased region" description="Polar residues" evidence="2">
    <location>
        <begin position="2897"/>
        <end position="2906"/>
    </location>
</feature>
<feature type="region of interest" description="Disordered" evidence="2">
    <location>
        <begin position="2639"/>
        <end position="2986"/>
    </location>
</feature>
<dbReference type="InterPro" id="IPR009738">
    <property type="entry name" value="BAT2_N"/>
</dbReference>
<feature type="compositionally biased region" description="Basic and acidic residues" evidence="2">
    <location>
        <begin position="1166"/>
        <end position="1192"/>
    </location>
</feature>
<feature type="compositionally biased region" description="Basic and acidic residues" evidence="2">
    <location>
        <begin position="588"/>
        <end position="609"/>
    </location>
</feature>
<feature type="compositionally biased region" description="Polar residues" evidence="2">
    <location>
        <begin position="2711"/>
        <end position="2722"/>
    </location>
</feature>
<feature type="compositionally biased region" description="Polar residues" evidence="2">
    <location>
        <begin position="2602"/>
        <end position="2611"/>
    </location>
</feature>
<dbReference type="GO" id="GO:0030154">
    <property type="term" value="P:cell differentiation"/>
    <property type="evidence" value="ECO:0007669"/>
    <property type="project" value="TreeGrafter"/>
</dbReference>
<feature type="compositionally biased region" description="Basic and acidic residues" evidence="2">
    <location>
        <begin position="2723"/>
        <end position="2761"/>
    </location>
</feature>
<dbReference type="OrthoDB" id="1939715at2759"/>
<feature type="compositionally biased region" description="Polar residues" evidence="2">
    <location>
        <begin position="1938"/>
        <end position="1947"/>
    </location>
</feature>
<feature type="compositionally biased region" description="Basic and acidic residues" evidence="2">
    <location>
        <begin position="858"/>
        <end position="908"/>
    </location>
</feature>
<dbReference type="PANTHER" id="PTHR14038">
    <property type="entry name" value="BAT2 HLA-B-ASSOCIATED TRANSCRIPT 2"/>
    <property type="match status" value="1"/>
</dbReference>
<feature type="compositionally biased region" description="Basic and acidic residues" evidence="2">
    <location>
        <begin position="1678"/>
        <end position="1696"/>
    </location>
</feature>
<feature type="compositionally biased region" description="Low complexity" evidence="2">
    <location>
        <begin position="430"/>
        <end position="439"/>
    </location>
</feature>
<feature type="region of interest" description="Disordered" evidence="2">
    <location>
        <begin position="2571"/>
        <end position="2623"/>
    </location>
</feature>
<feature type="compositionally biased region" description="Basic and acidic residues" evidence="2">
    <location>
        <begin position="2916"/>
        <end position="2945"/>
    </location>
</feature>
<feature type="compositionally biased region" description="Low complexity" evidence="2">
    <location>
        <begin position="1122"/>
        <end position="1131"/>
    </location>
</feature>
<comment type="caution">
    <text evidence="4">The sequence shown here is derived from an EMBL/GenBank/DDBJ whole genome shotgun (WGS) entry which is preliminary data.</text>
</comment>
<keyword evidence="5" id="KW-1185">Reference proteome</keyword>
<dbReference type="PANTHER" id="PTHR14038:SF0">
    <property type="entry name" value="LP18708P"/>
    <property type="match status" value="1"/>
</dbReference>
<feature type="compositionally biased region" description="Basic and acidic residues" evidence="2">
    <location>
        <begin position="1554"/>
        <end position="1581"/>
    </location>
</feature>
<feature type="region of interest" description="Disordered" evidence="2">
    <location>
        <begin position="2071"/>
        <end position="2093"/>
    </location>
</feature>
<feature type="compositionally biased region" description="Basic and acidic residues" evidence="2">
    <location>
        <begin position="561"/>
        <end position="574"/>
    </location>
</feature>
<feature type="compositionally biased region" description="Basic and acidic residues" evidence="2">
    <location>
        <begin position="759"/>
        <end position="782"/>
    </location>
</feature>
<evidence type="ECO:0000256" key="2">
    <source>
        <dbReference type="SAM" id="MobiDB-lite"/>
    </source>
</evidence>
<feature type="compositionally biased region" description="Basic and acidic residues" evidence="2">
    <location>
        <begin position="1207"/>
        <end position="1239"/>
    </location>
</feature>
<feature type="domain" description="BAT2 N-terminal" evidence="3">
    <location>
        <begin position="1"/>
        <end position="173"/>
    </location>
</feature>
<feature type="compositionally biased region" description="Gly residues" evidence="2">
    <location>
        <begin position="208"/>
        <end position="217"/>
    </location>
</feature>